<dbReference type="EMBL" id="LR796928">
    <property type="protein sequence ID" value="CAB4175910.1"/>
    <property type="molecule type" value="Genomic_DNA"/>
</dbReference>
<protein>
    <submittedName>
        <fullName evidence="2">Uncharacterized protein</fullName>
    </submittedName>
</protein>
<name>A0A6J5T4F3_9CAUD</name>
<organism evidence="2">
    <name type="scientific">uncultured Caudovirales phage</name>
    <dbReference type="NCBI Taxonomy" id="2100421"/>
    <lineage>
        <taxon>Viruses</taxon>
        <taxon>Duplodnaviria</taxon>
        <taxon>Heunggongvirae</taxon>
        <taxon>Uroviricota</taxon>
        <taxon>Caudoviricetes</taxon>
        <taxon>Peduoviridae</taxon>
        <taxon>Maltschvirus</taxon>
        <taxon>Maltschvirus maltsch</taxon>
    </lineage>
</organism>
<dbReference type="EMBL" id="LR797522">
    <property type="protein sequence ID" value="CAB4222519.1"/>
    <property type="molecule type" value="Genomic_DNA"/>
</dbReference>
<evidence type="ECO:0000313" key="1">
    <source>
        <dbReference type="EMBL" id="CAB4175910.1"/>
    </source>
</evidence>
<gene>
    <name evidence="2" type="ORF">UFOVP1652_23</name>
    <name evidence="1" type="ORF">UFOVP981_10</name>
</gene>
<reference evidence="2" key="1">
    <citation type="submission" date="2020-05" db="EMBL/GenBank/DDBJ databases">
        <authorList>
            <person name="Chiriac C."/>
            <person name="Salcher M."/>
            <person name="Ghai R."/>
            <person name="Kavagutti S V."/>
        </authorList>
    </citation>
    <scope>NUCLEOTIDE SEQUENCE</scope>
</reference>
<accession>A0A6J5T4F3</accession>
<evidence type="ECO:0000313" key="2">
    <source>
        <dbReference type="EMBL" id="CAB4222519.1"/>
    </source>
</evidence>
<proteinExistence type="predicted"/>
<sequence>MASQHRKHRGYKTQRIVADYMRQWFPFADSAGAGRTGSDVLNVPFDVEVKARAGFNPKQAMDQLKSRESGKLGFAVLRLNGQGEDPEQYCCIIRMNDLMGLFIQAGYTRNLTLEPIRCLQCGGWMIEHAICSTCQKNGIR</sequence>